<protein>
    <submittedName>
        <fullName evidence="1">Uncharacterized protein</fullName>
    </submittedName>
</protein>
<dbReference type="Proteomes" id="UP000612664">
    <property type="component" value="Segment"/>
</dbReference>
<accession>A0A7S5USP5</accession>
<evidence type="ECO:0000313" key="2">
    <source>
        <dbReference type="Proteomes" id="UP000612664"/>
    </source>
</evidence>
<gene>
    <name evidence="1" type="ORF">EVB62_016</name>
</gene>
<dbReference type="SUPFAM" id="SSF109604">
    <property type="entry name" value="HD-domain/PDEase-like"/>
    <property type="match status" value="1"/>
</dbReference>
<sequence length="180" mass="20981">MARIRTSDGRLVDPLDIQLGDVRPRVIIHSLSQINRFTGHAAYPFSVAQHTWNLCMAVPRHLKKAAILHDFPEAWFNDLASPLKKELPNYKTHEKAALDQVLYVHGVTKFEIDELDEWDKRIYKDERNALFPVIEELGMGDQLEPLGIPKRWLREMEWRDARWQLADLYIAAFGGEMYGR</sequence>
<evidence type="ECO:0000313" key="1">
    <source>
        <dbReference type="EMBL" id="QIG68418.1"/>
    </source>
</evidence>
<dbReference type="EMBL" id="MN988492">
    <property type="protein sequence ID" value="QIG68418.1"/>
    <property type="molecule type" value="Genomic_DNA"/>
</dbReference>
<name>A0A7S5USP5_9CAUD</name>
<reference evidence="1 2" key="1">
    <citation type="submission" date="2020-01" db="EMBL/GenBank/DDBJ databases">
        <title>Patterns of diversity and host range of bacteriophage communities associated with bean-nodulatin bacteria.</title>
        <authorList>
            <person name="Vann Cauwenberghe J."/>
            <person name="Santamaria R.I."/>
            <person name="Bustos P."/>
            <person name="Juarez S."/>
            <person name="Gonzalez V."/>
        </authorList>
    </citation>
    <scope>NUCLEOTIDE SEQUENCE [LARGE SCALE GENOMIC DNA]</scope>
    <source>
        <strain evidence="2">RHph</strain>
    </source>
</reference>
<organism evidence="1 2">
    <name type="scientific">Rhizobium phage RHph_TM33</name>
    <dbReference type="NCBI Taxonomy" id="2509765"/>
    <lineage>
        <taxon>Viruses</taxon>
        <taxon>Duplodnaviria</taxon>
        <taxon>Heunggongvirae</taxon>
        <taxon>Uroviricota</taxon>
        <taxon>Caudoviricetes</taxon>
        <taxon>Autographivirales</taxon>
        <taxon>Dunnvirinae</taxon>
        <taxon>Cuernavacavirus</taxon>
        <taxon>Cuernavacavirus RHphTM33</taxon>
    </lineage>
</organism>
<keyword evidence="2" id="KW-1185">Reference proteome</keyword>
<dbReference type="Gene3D" id="1.10.3210.10">
    <property type="entry name" value="Hypothetical protein af1432"/>
    <property type="match status" value="1"/>
</dbReference>
<proteinExistence type="predicted"/>